<feature type="coiled-coil region" evidence="1">
    <location>
        <begin position="739"/>
        <end position="766"/>
    </location>
</feature>
<accession>A0A1H0TGC0</accession>
<feature type="region of interest" description="Disordered" evidence="2">
    <location>
        <begin position="1298"/>
        <end position="1323"/>
    </location>
</feature>
<evidence type="ECO:0000313" key="4">
    <source>
        <dbReference type="Proteomes" id="UP000199460"/>
    </source>
</evidence>
<proteinExistence type="predicted"/>
<keyword evidence="1" id="KW-0175">Coiled coil</keyword>
<evidence type="ECO:0000256" key="1">
    <source>
        <dbReference type="SAM" id="Coils"/>
    </source>
</evidence>
<protein>
    <submittedName>
        <fullName evidence="3">Predicted NTPase, NACHT family domain</fullName>
    </submittedName>
</protein>
<dbReference type="RefSeq" id="WP_090429498.1">
    <property type="nucleotide sequence ID" value="NZ_FNJJ01000004.1"/>
</dbReference>
<dbReference type="GeneID" id="300931250"/>
<name>A0A1H0TGC0_9GAMM</name>
<dbReference type="Proteomes" id="UP000199460">
    <property type="component" value="Unassembled WGS sequence"/>
</dbReference>
<keyword evidence="4" id="KW-1185">Reference proteome</keyword>
<feature type="compositionally biased region" description="Basic residues" evidence="2">
    <location>
        <begin position="1298"/>
        <end position="1307"/>
    </location>
</feature>
<evidence type="ECO:0000256" key="2">
    <source>
        <dbReference type="SAM" id="MobiDB-lite"/>
    </source>
</evidence>
<reference evidence="4" key="1">
    <citation type="submission" date="2016-10" db="EMBL/GenBank/DDBJ databases">
        <authorList>
            <person name="Varghese N."/>
            <person name="Submissions S."/>
        </authorList>
    </citation>
    <scope>NUCLEOTIDE SEQUENCE [LARGE SCALE GENOMIC DNA]</scope>
    <source>
        <strain evidence="4">JCM 18416</strain>
    </source>
</reference>
<evidence type="ECO:0000313" key="3">
    <source>
        <dbReference type="EMBL" id="SDP52648.1"/>
    </source>
</evidence>
<dbReference type="EMBL" id="FNJJ01000004">
    <property type="protein sequence ID" value="SDP52648.1"/>
    <property type="molecule type" value="Genomic_DNA"/>
</dbReference>
<sequence length="1340" mass="150902">MLVARRVQKVAETQDKEQRLEELPLNNFRMTPAWVLLGEPGAGKSEALKQAALEVEGVYVTVNELINTTPPLEEWREKTLFIDALDEARSAGADSLPLRIRQQLLRLSKPAFRLSCRAADWYGSTDVADLQGASPDGLLMILQLCPLSGEDIQQILHSNYNVNDPKAFMEQAERHGIAALLSNPQMLGLMARAVSGEKWPESRSEVYRIACEKLAEENNVRHRQTSEAKAVDNDTMLKAAGQLFAVQLLSSKAGISSDSDSSDSNYPELNQFKPEIPAAARRALQSALFTPAPGNTDHLIPHHRSIAEYLAAKWLADKLDRESLPHGRLLNLLLGFDGGVVADLRGLLAWLAQQSTSIRRRLIEADPLGIVLYGDVGPFSTADKRYLLQALRQQAERFPGYRWHLWQDMSGFRALADESLLGDFQRILLASERDDGAQSDMDCVLDILKYGHADVTLAAPLLAMIKDASLWPRLRTSALSIWLKMASPVETKDLLSQICSSQVDDNDDQLQGKLLDFLYPEHLSPTELLLCFHSPKDSRLIGSYRMFWERWLPERAPQAHLPALLDGLCGKQEVFNKYRSDWMISRSIGRLLAHTLDELGESTTSEQLFNWLGVGADQHGYFNRDHDSQLKIQNWLERHPQQYKAVLEQCIKAEAFPYQSLRLHGAKPAEDIGLWHLHLAGTTDEAEARVHLQQAVYALLQDRGARGLSLEVLDEWGQKFPSRADWLSEWLTCDLEQSYWRLKDAAQSLTDKKQQAEERHQRTQSLRPELHTIATGTATAGLLDELATVWLFGFWDINGETASERFANYSDLGNELMQAAESGFRKSLQRSDLPSAAEIIALNQTGERYYISLPCLLGLQLSWIDTPAQVAELPDDQVERLLAMHLCTPYPGLDELNAWRAQVAQQRPELFSRVLLLHAASVFATGNSSAGMEYALSEDSSYTKVAQLASSELLRQFPETAAAQQLHDLRQLLKAALAFAPECLAALTRQKLKSPQLHAEQRLLWLALQVLTGSADESEEFWQRLGEAEAADVAMQLAVEVLMQGIQLQALRPSQPEHILGRLIETLIRHADMERGRGGFVTAAMDLGEELRGMIDWLGTQTTAEARNELQRLLDIPVLASQHYRIRSTLEQQQARKREAEFHFLGLEAVADVLANQAPANVADLMHLTLCHLDDIAHELRHANDDGYRMFWNIPTRQPRSRRGENLCRDVLLARLRSRLDAHGIGIAPEYDHAGDKRADLHLDYRNLSALPIEIKRDDHEKLWTALRDQLITQYAHAPKSAGHGIYLVLWFGDSKKLKSPQKRKPKPSTPNELRAQLESQLSEEERKRVFVRVLDVSWP</sequence>
<organism evidence="3 4">
    <name type="scientific">Ectopseudomonas guguanensis</name>
    <dbReference type="NCBI Taxonomy" id="1198456"/>
    <lineage>
        <taxon>Bacteria</taxon>
        <taxon>Pseudomonadati</taxon>
        <taxon>Pseudomonadota</taxon>
        <taxon>Gammaproteobacteria</taxon>
        <taxon>Pseudomonadales</taxon>
        <taxon>Pseudomonadaceae</taxon>
        <taxon>Ectopseudomonas</taxon>
    </lineage>
</organism>
<dbReference type="OrthoDB" id="9004810at2"/>
<gene>
    <name evidence="3" type="ORF">SAMN05216213_104147</name>
</gene>